<feature type="domain" description="N-acetyltransferase" evidence="3">
    <location>
        <begin position="18"/>
        <end position="157"/>
    </location>
</feature>
<dbReference type="Pfam" id="PF00583">
    <property type="entry name" value="Acetyltransf_1"/>
    <property type="match status" value="1"/>
</dbReference>
<gene>
    <name evidence="4" type="ORF">PGH26_07375</name>
</gene>
<dbReference type="InterPro" id="IPR000182">
    <property type="entry name" value="GNAT_dom"/>
</dbReference>
<accession>A0ABZ0KZC3</accession>
<organism evidence="4 5">
    <name type="scientific">Sporosarcina jeotgali</name>
    <dbReference type="NCBI Taxonomy" id="3020056"/>
    <lineage>
        <taxon>Bacteria</taxon>
        <taxon>Bacillati</taxon>
        <taxon>Bacillota</taxon>
        <taxon>Bacilli</taxon>
        <taxon>Bacillales</taxon>
        <taxon>Caryophanaceae</taxon>
        <taxon>Sporosarcina</taxon>
    </lineage>
</organism>
<reference evidence="4 5" key="1">
    <citation type="submission" date="2023-01" db="EMBL/GenBank/DDBJ databases">
        <title>Sporosarcina sp. nov., isolated from Korean tranditional fermented seafood 'Jeotgal'.</title>
        <authorList>
            <person name="Yang A.-I."/>
        </authorList>
    </citation>
    <scope>NUCLEOTIDE SEQUENCE [LARGE SCALE GENOMIC DNA]</scope>
    <source>
        <strain evidence="4 5">B2O-1</strain>
    </source>
</reference>
<dbReference type="PROSITE" id="PS51186">
    <property type="entry name" value="GNAT"/>
    <property type="match status" value="1"/>
</dbReference>
<evidence type="ECO:0000256" key="2">
    <source>
        <dbReference type="ARBA" id="ARBA00023315"/>
    </source>
</evidence>
<sequence length="157" mass="17801">MDINLGIAHIDDFKDINLIVKEGHDEHSDALPHIFSKVDPVMPESYFKELMEDPNIDILVAKIGADVVGYAVMELHESPSFKSMTRRIFAYMNDFGVKNSYQRKGIGSALFEACVEWSQNRGASSLDLTVWEFNKKAITFYESCAMEKLSSKMALRL</sequence>
<keyword evidence="1" id="KW-0808">Transferase</keyword>
<dbReference type="CDD" id="cd04301">
    <property type="entry name" value="NAT_SF"/>
    <property type="match status" value="1"/>
</dbReference>
<evidence type="ECO:0000313" key="4">
    <source>
        <dbReference type="EMBL" id="WOV85747.1"/>
    </source>
</evidence>
<dbReference type="InterPro" id="IPR016181">
    <property type="entry name" value="Acyl_CoA_acyltransferase"/>
</dbReference>
<dbReference type="PANTHER" id="PTHR10545">
    <property type="entry name" value="DIAMINE N-ACETYLTRANSFERASE"/>
    <property type="match status" value="1"/>
</dbReference>
<keyword evidence="5" id="KW-1185">Reference proteome</keyword>
<dbReference type="EMBL" id="CP116341">
    <property type="protein sequence ID" value="WOV85747.1"/>
    <property type="molecule type" value="Genomic_DNA"/>
</dbReference>
<name>A0ABZ0KZC3_9BACL</name>
<dbReference type="SUPFAM" id="SSF55729">
    <property type="entry name" value="Acyl-CoA N-acyltransferases (Nat)"/>
    <property type="match status" value="1"/>
</dbReference>
<dbReference type="PANTHER" id="PTHR10545:SF29">
    <property type="entry name" value="GH14572P-RELATED"/>
    <property type="match status" value="1"/>
</dbReference>
<dbReference type="RefSeq" id="WP_323693343.1">
    <property type="nucleotide sequence ID" value="NZ_CP116341.1"/>
</dbReference>
<proteinExistence type="predicted"/>
<evidence type="ECO:0000259" key="3">
    <source>
        <dbReference type="PROSITE" id="PS51186"/>
    </source>
</evidence>
<evidence type="ECO:0000256" key="1">
    <source>
        <dbReference type="ARBA" id="ARBA00022679"/>
    </source>
</evidence>
<evidence type="ECO:0000313" key="5">
    <source>
        <dbReference type="Proteomes" id="UP001303532"/>
    </source>
</evidence>
<dbReference type="Gene3D" id="3.40.630.30">
    <property type="match status" value="1"/>
</dbReference>
<dbReference type="Proteomes" id="UP001303532">
    <property type="component" value="Chromosome"/>
</dbReference>
<protein>
    <submittedName>
        <fullName evidence="4">GNAT family N-acetyltransferase</fullName>
    </submittedName>
</protein>
<keyword evidence="2" id="KW-0012">Acyltransferase</keyword>
<dbReference type="InterPro" id="IPR051016">
    <property type="entry name" value="Diverse_Substrate_AcTransf"/>
</dbReference>